<dbReference type="PANTHER" id="PTHR13285:SF18">
    <property type="entry name" value="PROTEIN-CYSTEINE N-PALMITOYLTRANSFERASE RASP"/>
    <property type="match status" value="1"/>
</dbReference>
<feature type="transmembrane region" description="Helical" evidence="6">
    <location>
        <begin position="342"/>
        <end position="361"/>
    </location>
</feature>
<comment type="caution">
    <text evidence="7">The sequence shown here is derived from an EMBL/GenBank/DDBJ whole genome shotgun (WGS) entry which is preliminary data.</text>
</comment>
<feature type="transmembrane region" description="Helical" evidence="6">
    <location>
        <begin position="298"/>
        <end position="321"/>
    </location>
</feature>
<feature type="transmembrane region" description="Helical" evidence="6">
    <location>
        <begin position="145"/>
        <end position="167"/>
    </location>
</feature>
<dbReference type="GO" id="GO:0008374">
    <property type="term" value="F:O-acyltransferase activity"/>
    <property type="evidence" value="ECO:0007669"/>
    <property type="project" value="TreeGrafter"/>
</dbReference>
<feature type="transmembrane region" description="Helical" evidence="6">
    <location>
        <begin position="54"/>
        <end position="71"/>
    </location>
</feature>
<name>A0A9P8PI69_9ASCO</name>
<accession>A0A9P8PI69</accession>
<keyword evidence="5 6" id="KW-0472">Membrane</keyword>
<comment type="similarity">
    <text evidence="2">Belongs to the membrane-bound acyltransferase family.</text>
</comment>
<dbReference type="Pfam" id="PF03062">
    <property type="entry name" value="MBOAT"/>
    <property type="match status" value="1"/>
</dbReference>
<comment type="subcellular location">
    <subcellularLocation>
        <location evidence="1">Membrane</location>
        <topology evidence="1">Multi-pass membrane protein</topology>
    </subcellularLocation>
</comment>
<proteinExistence type="inferred from homology"/>
<evidence type="ECO:0000313" key="7">
    <source>
        <dbReference type="EMBL" id="KAH3672698.1"/>
    </source>
</evidence>
<dbReference type="AlphaFoldDB" id="A0A9P8PI69"/>
<keyword evidence="4 6" id="KW-1133">Transmembrane helix</keyword>
<evidence type="ECO:0000256" key="6">
    <source>
        <dbReference type="SAM" id="Phobius"/>
    </source>
</evidence>
<dbReference type="EMBL" id="JAEUBF010001113">
    <property type="protein sequence ID" value="KAH3672698.1"/>
    <property type="molecule type" value="Genomic_DNA"/>
</dbReference>
<dbReference type="OrthoDB" id="420606at2759"/>
<organism evidence="7 8">
    <name type="scientific">Wickerhamomyces mucosus</name>
    <dbReference type="NCBI Taxonomy" id="1378264"/>
    <lineage>
        <taxon>Eukaryota</taxon>
        <taxon>Fungi</taxon>
        <taxon>Dikarya</taxon>
        <taxon>Ascomycota</taxon>
        <taxon>Saccharomycotina</taxon>
        <taxon>Saccharomycetes</taxon>
        <taxon>Phaffomycetales</taxon>
        <taxon>Wickerhamomycetaceae</taxon>
        <taxon>Wickerhamomyces</taxon>
    </lineage>
</organism>
<dbReference type="InterPro" id="IPR004299">
    <property type="entry name" value="MBOAT_fam"/>
</dbReference>
<protein>
    <recommendedName>
        <fullName evidence="9">Glycerol uptake protein 1</fullName>
    </recommendedName>
</protein>
<dbReference type="PANTHER" id="PTHR13285">
    <property type="entry name" value="ACYLTRANSFERASE"/>
    <property type="match status" value="1"/>
</dbReference>
<feature type="transmembrane region" description="Helical" evidence="6">
    <location>
        <begin position="546"/>
        <end position="565"/>
    </location>
</feature>
<reference evidence="7" key="1">
    <citation type="journal article" date="2021" name="Open Biol.">
        <title>Shared evolutionary footprints suggest mitochondrial oxidative damage underlies multiple complex I losses in fungi.</title>
        <authorList>
            <person name="Schikora-Tamarit M.A."/>
            <person name="Marcet-Houben M."/>
            <person name="Nosek J."/>
            <person name="Gabaldon T."/>
        </authorList>
    </citation>
    <scope>NUCLEOTIDE SEQUENCE</scope>
    <source>
        <strain evidence="7">CBS6341</strain>
    </source>
</reference>
<dbReference type="GO" id="GO:0006506">
    <property type="term" value="P:GPI anchor biosynthetic process"/>
    <property type="evidence" value="ECO:0007669"/>
    <property type="project" value="TreeGrafter"/>
</dbReference>
<feature type="transmembrane region" description="Helical" evidence="6">
    <location>
        <begin position="440"/>
        <end position="466"/>
    </location>
</feature>
<evidence type="ECO:0008006" key="9">
    <source>
        <dbReference type="Google" id="ProtNLM"/>
    </source>
</evidence>
<evidence type="ECO:0000256" key="2">
    <source>
        <dbReference type="ARBA" id="ARBA00010323"/>
    </source>
</evidence>
<dbReference type="InterPro" id="IPR051085">
    <property type="entry name" value="MB_O-acyltransferase"/>
</dbReference>
<dbReference type="GO" id="GO:0016020">
    <property type="term" value="C:membrane"/>
    <property type="evidence" value="ECO:0007669"/>
    <property type="project" value="UniProtKB-SubCell"/>
</dbReference>
<keyword evidence="8" id="KW-1185">Reference proteome</keyword>
<gene>
    <name evidence="7" type="ORF">WICMUC_004104</name>
</gene>
<evidence type="ECO:0000256" key="5">
    <source>
        <dbReference type="ARBA" id="ARBA00023136"/>
    </source>
</evidence>
<dbReference type="GO" id="GO:0005783">
    <property type="term" value="C:endoplasmic reticulum"/>
    <property type="evidence" value="ECO:0007669"/>
    <property type="project" value="TreeGrafter"/>
</dbReference>
<evidence type="ECO:0000313" key="8">
    <source>
        <dbReference type="Proteomes" id="UP000769528"/>
    </source>
</evidence>
<reference evidence="7" key="2">
    <citation type="submission" date="2021-01" db="EMBL/GenBank/DDBJ databases">
        <authorList>
            <person name="Schikora-Tamarit M.A."/>
        </authorList>
    </citation>
    <scope>NUCLEOTIDE SEQUENCE</scope>
    <source>
        <strain evidence="7">CBS6341</strain>
    </source>
</reference>
<sequence length="580" mass="68053">MVSSVCTRYLLKAASFFSLPVLDTRLQAPSDQKKKQKIQNKAGKDRWSTLEFRFYWVCFLIVVPLLYKAAIDASSSSNPNYVKYERLLSQGWLFGRKVDNSDSQYRFFRENVFILSIVLSGHIGLRKLIYFTFPKIKRNQFDVGFGLIFLFVVHGINAIKVFLHIVVMLAITRLFKNKFKLTLLLLWSYGIVSLFINDKYRNYRIGHLFESLSFLDPGFKGIVARWDVFYNFTLLRSLSFNLDYLSRYNEEQKKYLKKDEERDSNSGSIDSLTTELIMEERERMNATLNLEAYSFFNYIAYLTYAPLFIAGPILTFNDFYVQSIRTLPSINTKRNLIFGLRFLFCLLVMEFLLHFIYVVAISKTGAWENDTPFQISMIGLFNLNIVWLKLLIPWRFFRLWSLLDGIDPPENMIRCMDNNYSALAFWKGWHRSYNKWVVKYIYIPLGGSSNRILASLAVFTFVAIWHDIELKLLVWGWLIVLFLIPEYFLSGYFRKNHSEKWWYRHLCAAGGVLNIWLMMIANLYGFCLGHSGTSSFLKEIFGTIEGLKFFVVANIALFIAVQVMFELREDEKRRGIDVKC</sequence>
<feature type="transmembrane region" description="Helical" evidence="6">
    <location>
        <begin position="472"/>
        <end position="489"/>
    </location>
</feature>
<evidence type="ECO:0000256" key="1">
    <source>
        <dbReference type="ARBA" id="ARBA00004141"/>
    </source>
</evidence>
<dbReference type="Proteomes" id="UP000769528">
    <property type="component" value="Unassembled WGS sequence"/>
</dbReference>
<evidence type="ECO:0000256" key="3">
    <source>
        <dbReference type="ARBA" id="ARBA00022692"/>
    </source>
</evidence>
<keyword evidence="3 6" id="KW-0812">Transmembrane</keyword>
<feature type="transmembrane region" description="Helical" evidence="6">
    <location>
        <begin position="179"/>
        <end position="196"/>
    </location>
</feature>
<feature type="transmembrane region" description="Helical" evidence="6">
    <location>
        <begin position="501"/>
        <end position="526"/>
    </location>
</feature>
<feature type="transmembrane region" description="Helical" evidence="6">
    <location>
        <begin position="112"/>
        <end position="133"/>
    </location>
</feature>
<evidence type="ECO:0000256" key="4">
    <source>
        <dbReference type="ARBA" id="ARBA00022989"/>
    </source>
</evidence>